<dbReference type="Proteomes" id="UP001313282">
    <property type="component" value="Unassembled WGS sequence"/>
</dbReference>
<dbReference type="InterPro" id="IPR001810">
    <property type="entry name" value="F-box_dom"/>
</dbReference>
<dbReference type="PROSITE" id="PS50181">
    <property type="entry name" value="FBOX"/>
    <property type="match status" value="1"/>
</dbReference>
<accession>A0AAN8REY6</accession>
<dbReference type="AlphaFoldDB" id="A0AAN8REY6"/>
<name>A0AAN8REY6_9PEZI</name>
<gene>
    <name evidence="2" type="ORF">TWF718_006444</name>
</gene>
<dbReference type="SMART" id="SM00256">
    <property type="entry name" value="FBOX"/>
    <property type="match status" value="1"/>
</dbReference>
<dbReference type="Pfam" id="PF12937">
    <property type="entry name" value="F-box-like"/>
    <property type="match status" value="1"/>
</dbReference>
<proteinExistence type="predicted"/>
<dbReference type="SUPFAM" id="SSF81383">
    <property type="entry name" value="F-box domain"/>
    <property type="match status" value="1"/>
</dbReference>
<evidence type="ECO:0000313" key="3">
    <source>
        <dbReference type="Proteomes" id="UP001313282"/>
    </source>
</evidence>
<feature type="domain" description="F-box" evidence="1">
    <location>
        <begin position="1"/>
        <end position="54"/>
    </location>
</feature>
<reference evidence="2 3" key="1">
    <citation type="submission" date="2019-10" db="EMBL/GenBank/DDBJ databases">
        <authorList>
            <person name="Palmer J.M."/>
        </authorList>
    </citation>
    <scope>NUCLEOTIDE SEQUENCE [LARGE SCALE GENOMIC DNA]</scope>
    <source>
        <strain evidence="2 3">TWF718</strain>
    </source>
</reference>
<evidence type="ECO:0000259" key="1">
    <source>
        <dbReference type="PROSITE" id="PS50181"/>
    </source>
</evidence>
<organism evidence="2 3">
    <name type="scientific">Orbilia javanica</name>
    <dbReference type="NCBI Taxonomy" id="47235"/>
    <lineage>
        <taxon>Eukaryota</taxon>
        <taxon>Fungi</taxon>
        <taxon>Dikarya</taxon>
        <taxon>Ascomycota</taxon>
        <taxon>Pezizomycotina</taxon>
        <taxon>Orbiliomycetes</taxon>
        <taxon>Orbiliales</taxon>
        <taxon>Orbiliaceae</taxon>
        <taxon>Orbilia</taxon>
    </lineage>
</organism>
<evidence type="ECO:0000313" key="2">
    <source>
        <dbReference type="EMBL" id="KAK6348656.1"/>
    </source>
</evidence>
<dbReference type="InterPro" id="IPR036047">
    <property type="entry name" value="F-box-like_dom_sf"/>
</dbReference>
<keyword evidence="3" id="KW-1185">Reference proteome</keyword>
<sequence length="310" mass="35532">MANINNAPTEILEKIQSNLPFFDLLNCRNVCKRWEALFAANMRKWHYDSVFDATTLDLDGVHCLLKLDSGHGKEFGTAYQLVGLAQGRLLQEIHAYSLRAQTICRSEPGLGCLSCQSRKLNDPINYAVAGLSRPVVLTESSLLDEPLFYHKSEGKEDALHAQRTDEEQVFYDWMQSYDITLTYGSGKYFTHHCVPADRSRLAADTTLFVMNFDLNHPNYSKMTVREFIDNAWEDFKSIIWTKHRTTFAPEKMSSVIMVIKELEFSGVTRCWFFCWHELVFDGTGSLSFSMFLDGTEYLSKLLTKIPGRDL</sequence>
<comment type="caution">
    <text evidence="2">The sequence shown here is derived from an EMBL/GenBank/DDBJ whole genome shotgun (WGS) entry which is preliminary data.</text>
</comment>
<dbReference type="EMBL" id="JAVHNR010000003">
    <property type="protein sequence ID" value="KAK6348656.1"/>
    <property type="molecule type" value="Genomic_DNA"/>
</dbReference>
<protein>
    <recommendedName>
        <fullName evidence="1">F-box domain-containing protein</fullName>
    </recommendedName>
</protein>
<dbReference type="Gene3D" id="1.20.1280.50">
    <property type="match status" value="1"/>
</dbReference>